<feature type="domain" description="Aminotransferase class I/classII large" evidence="16">
    <location>
        <begin position="61"/>
        <end position="260"/>
    </location>
</feature>
<evidence type="ECO:0000256" key="9">
    <source>
        <dbReference type="ARBA" id="ARBA00023054"/>
    </source>
</evidence>
<keyword evidence="11 15" id="KW-0472">Membrane</keyword>
<dbReference type="InterPro" id="IPR004839">
    <property type="entry name" value="Aminotransferase_I/II_large"/>
</dbReference>
<evidence type="ECO:0000256" key="10">
    <source>
        <dbReference type="ARBA" id="ARBA00023128"/>
    </source>
</evidence>
<comment type="caution">
    <text evidence="17">The sequence shown here is derived from an EMBL/GenBank/DDBJ whole genome shotgun (WGS) entry which is preliminary data.</text>
</comment>
<evidence type="ECO:0000256" key="11">
    <source>
        <dbReference type="ARBA" id="ARBA00023136"/>
    </source>
</evidence>
<organism evidence="17 18">
    <name type="scientific">Trichophyton violaceum</name>
    <dbReference type="NCBI Taxonomy" id="34388"/>
    <lineage>
        <taxon>Eukaryota</taxon>
        <taxon>Fungi</taxon>
        <taxon>Dikarya</taxon>
        <taxon>Ascomycota</taxon>
        <taxon>Pezizomycotina</taxon>
        <taxon>Eurotiomycetes</taxon>
        <taxon>Eurotiomycetidae</taxon>
        <taxon>Onygenales</taxon>
        <taxon>Arthrodermataceae</taxon>
        <taxon>Trichophyton</taxon>
    </lineage>
</organism>
<evidence type="ECO:0000256" key="13">
    <source>
        <dbReference type="SAM" id="Coils"/>
    </source>
</evidence>
<feature type="coiled-coil region" evidence="13">
    <location>
        <begin position="677"/>
        <end position="708"/>
    </location>
</feature>
<evidence type="ECO:0000256" key="5">
    <source>
        <dbReference type="ARBA" id="ARBA00022692"/>
    </source>
</evidence>
<dbReference type="InterPro" id="IPR008839">
    <property type="entry name" value="MDM33_fungi"/>
</dbReference>
<evidence type="ECO:0000256" key="4">
    <source>
        <dbReference type="ARBA" id="ARBA00015832"/>
    </source>
</evidence>
<dbReference type="PANTHER" id="PTHR31961:SF3">
    <property type="entry name" value="SENSITIVE TO HIGH EXPRESSION PROTEIN 9, MITOCHONDRIAL"/>
    <property type="match status" value="1"/>
</dbReference>
<proteinExistence type="inferred from homology"/>
<dbReference type="CDD" id="cd00609">
    <property type="entry name" value="AAT_like"/>
    <property type="match status" value="1"/>
</dbReference>
<evidence type="ECO:0000256" key="7">
    <source>
        <dbReference type="ARBA" id="ARBA00022946"/>
    </source>
</evidence>
<dbReference type="Gene3D" id="3.40.640.10">
    <property type="entry name" value="Type I PLP-dependent aspartate aminotransferase-like (Major domain)"/>
    <property type="match status" value="1"/>
</dbReference>
<evidence type="ECO:0000256" key="14">
    <source>
        <dbReference type="SAM" id="MobiDB-lite"/>
    </source>
</evidence>
<sequence>MLSSRGKKITAVIDEPWRALFGKPEYDAKSNPSGLISLNVAENPLAFEELTTYINSKIQFDKSVLSYSSSAGGGPKFPAAMAAFVNRYFDPYVPLKSSEILATNSIPSLSEQLAFALAEVGDGMLVSRPIYGRFKMDWGNRAGVEIVYAGTGALEGFTPGCVKKYEEAIVAAEARGVKIRGLIIVNPHNPLGRCYSRETLVELFKLCQKYQIHLISDEIYALSVFDSRESGAIPFVSTLSINTEGLMDEKLLHVIYGMSKVSMILPAITFLITADDNAQKDFCAPGLRVGCLITKNPLVVKAVRSTSRQINPSGISLDISATILNDEKFAATYLQNTQNRVLKAYRFVTGLLRQHGIPYLQGTNAGCFVWLDLSKYLPPSTSSQPLTQKDKEFALAERFSEGGLFLHPSEENGMEPGWFRLVYTNEEELIVEGIRRLNRILKSLPWMTCMGIISTTCDVFMRPQAVFKTLSDMPGMRSFRAACRLRSFPSQPIHRPPGHQPWPGNKAFVCLICQLRASSRFYSTHNDKDTQEGAKKATANDGREDGAVADVPSQVKPQAFNKSELPSQEEHLRSNLSKKFGELMDNLQSNIFVAGQHLNDLTGYTVIEKLKQDIRAQEELVRRTREKVRRAKEAYSSAINCRSASQREVNELLQRKHAWTPTDLERFTSLYRSDHVNERAEIETQEALSNAEREAEEATAELSKNILTRYHEEQVWSDKIRRMIFQIAVEPWRRRRLVKGFEEKVAEALEKENSRHTKEISAAVEHEKPTSEPEKDAGVVASDTSDLPEGTDKSETATEIPAEGKHMQHTSVEAESTILELPPLTPMLPPDLDLAPEAWGKTSQAFFTERRVTILQRDLTTVVLESAAIGAAVMGGVLFAISRLG</sequence>
<dbReference type="PRINTS" id="PR00753">
    <property type="entry name" value="ACCSYNTHASE"/>
</dbReference>
<feature type="region of interest" description="Disordered" evidence="14">
    <location>
        <begin position="750"/>
        <end position="812"/>
    </location>
</feature>
<comment type="subcellular location">
    <subcellularLocation>
        <location evidence="1">Mitochondrion inner membrane</location>
        <topology evidence="1">Multi-pass membrane protein</topology>
    </subcellularLocation>
</comment>
<dbReference type="OrthoDB" id="7042322at2759"/>
<evidence type="ECO:0000313" key="17">
    <source>
        <dbReference type="EMBL" id="OAL72742.1"/>
    </source>
</evidence>
<dbReference type="AlphaFoldDB" id="A0A178FJG9"/>
<feature type="compositionally biased region" description="Basic and acidic residues" evidence="14">
    <location>
        <begin position="750"/>
        <end position="777"/>
    </location>
</feature>
<evidence type="ECO:0000256" key="1">
    <source>
        <dbReference type="ARBA" id="ARBA00004448"/>
    </source>
</evidence>
<dbReference type="InterPro" id="IPR015422">
    <property type="entry name" value="PyrdxlP-dep_Trfase_small"/>
</dbReference>
<comment type="function">
    <text evidence="12">Required for the maintenance of the structure of the mitochondrial inner membrane. Involved in mitochondrial morphology. Causes growth arrest when highly overexpressed.</text>
</comment>
<evidence type="ECO:0000259" key="16">
    <source>
        <dbReference type="Pfam" id="PF00155"/>
    </source>
</evidence>
<name>A0A178FJG9_TRIVO</name>
<dbReference type="SUPFAM" id="SSF53383">
    <property type="entry name" value="PLP-dependent transferases"/>
    <property type="match status" value="1"/>
</dbReference>
<evidence type="ECO:0000256" key="12">
    <source>
        <dbReference type="ARBA" id="ARBA00024807"/>
    </source>
</evidence>
<dbReference type="GO" id="GO:0030170">
    <property type="term" value="F:pyridoxal phosphate binding"/>
    <property type="evidence" value="ECO:0007669"/>
    <property type="project" value="InterPro"/>
</dbReference>
<feature type="compositionally biased region" description="Basic and acidic residues" evidence="14">
    <location>
        <begin position="525"/>
        <end position="535"/>
    </location>
</feature>
<accession>A0A178FJG9</accession>
<dbReference type="InterPro" id="IPR015424">
    <property type="entry name" value="PyrdxlP-dep_Trfase"/>
</dbReference>
<dbReference type="GO" id="GO:0005743">
    <property type="term" value="C:mitochondrial inner membrane"/>
    <property type="evidence" value="ECO:0007669"/>
    <property type="project" value="UniProtKB-SubCell"/>
</dbReference>
<keyword evidence="9 13" id="KW-0175">Coiled coil</keyword>
<keyword evidence="8 15" id="KW-1133">Transmembrane helix</keyword>
<keyword evidence="5 15" id="KW-0812">Transmembrane</keyword>
<keyword evidence="7" id="KW-0809">Transit peptide</keyword>
<dbReference type="PANTHER" id="PTHR31961">
    <property type="entry name" value="SENSITIVE TO HIGH EXPRESSION PROTEIN 9, MITOCHONDRIAL"/>
    <property type="match status" value="1"/>
</dbReference>
<keyword evidence="18" id="KW-1185">Reference proteome</keyword>
<gene>
    <name evidence="17" type="ORF">A7D00_2515</name>
</gene>
<evidence type="ECO:0000256" key="8">
    <source>
        <dbReference type="ARBA" id="ARBA00022989"/>
    </source>
</evidence>
<evidence type="ECO:0000256" key="2">
    <source>
        <dbReference type="ARBA" id="ARBA00007472"/>
    </source>
</evidence>
<feature type="coiled-coil region" evidence="13">
    <location>
        <begin position="607"/>
        <end position="634"/>
    </location>
</feature>
<keyword evidence="10" id="KW-0496">Mitochondrion</keyword>
<dbReference type="Proteomes" id="UP000243519">
    <property type="component" value="Unassembled WGS sequence"/>
</dbReference>
<evidence type="ECO:0000256" key="15">
    <source>
        <dbReference type="SAM" id="Phobius"/>
    </source>
</evidence>
<dbReference type="InterPro" id="IPR015421">
    <property type="entry name" value="PyrdxlP-dep_Trfase_major"/>
</dbReference>
<feature type="compositionally biased region" description="Basic and acidic residues" evidence="14">
    <location>
        <begin position="790"/>
        <end position="806"/>
    </location>
</feature>
<comment type="subunit">
    <text evidence="3">Homooligomer.</text>
</comment>
<dbReference type="Pfam" id="PF00155">
    <property type="entry name" value="Aminotran_1_2"/>
    <property type="match status" value="2"/>
</dbReference>
<protein>
    <recommendedName>
        <fullName evidence="4">Sensitive to high expression protein 9 homolog, mitochondrial</fullName>
    </recommendedName>
</protein>
<dbReference type="GO" id="GO:0007007">
    <property type="term" value="P:inner mitochondrial membrane organization"/>
    <property type="evidence" value="ECO:0007669"/>
    <property type="project" value="TreeGrafter"/>
</dbReference>
<feature type="region of interest" description="Disordered" evidence="14">
    <location>
        <begin position="524"/>
        <end position="547"/>
    </location>
</feature>
<reference evidence="17 18" key="1">
    <citation type="submission" date="2016-05" db="EMBL/GenBank/DDBJ databases">
        <title>Genome sequencing of Trichophyton violaceum CMCC(F)T3l isolated from hair.</title>
        <authorList>
            <person name="Zhan P."/>
            <person name="Tao Y."/>
            <person name="Liu W."/>
        </authorList>
    </citation>
    <scope>NUCLEOTIDE SEQUENCE [LARGE SCALE GENOMIC DNA]</scope>
    <source>
        <strain evidence="18">CMCC(F)T3l</strain>
    </source>
</reference>
<keyword evidence="6" id="KW-0999">Mitochondrion inner membrane</keyword>
<feature type="transmembrane region" description="Helical" evidence="15">
    <location>
        <begin position="859"/>
        <end position="881"/>
    </location>
</feature>
<comment type="similarity">
    <text evidence="2">Belongs to the SHE9 family.</text>
</comment>
<feature type="domain" description="Aminotransferase class I/classII large" evidence="16">
    <location>
        <begin position="280"/>
        <end position="429"/>
    </location>
</feature>
<evidence type="ECO:0000256" key="3">
    <source>
        <dbReference type="ARBA" id="ARBA00011182"/>
    </source>
</evidence>
<evidence type="ECO:0000313" key="18">
    <source>
        <dbReference type="Proteomes" id="UP000243519"/>
    </source>
</evidence>
<dbReference type="EMBL" id="LHPN01000003">
    <property type="protein sequence ID" value="OAL72742.1"/>
    <property type="molecule type" value="Genomic_DNA"/>
</dbReference>
<evidence type="ECO:0000256" key="6">
    <source>
        <dbReference type="ARBA" id="ARBA00022792"/>
    </source>
</evidence>
<dbReference type="Gene3D" id="3.90.1150.10">
    <property type="entry name" value="Aspartate Aminotransferase, domain 1"/>
    <property type="match status" value="1"/>
</dbReference>
<dbReference type="Pfam" id="PF05546">
    <property type="entry name" value="She9_MDM33"/>
    <property type="match status" value="1"/>
</dbReference>